<evidence type="ECO:0000256" key="8">
    <source>
        <dbReference type="ARBA" id="ARBA00023136"/>
    </source>
</evidence>
<evidence type="ECO:0000256" key="11">
    <source>
        <dbReference type="SAM" id="Phobius"/>
    </source>
</evidence>
<dbReference type="GO" id="GO:0045271">
    <property type="term" value="C:respiratory chain complex I"/>
    <property type="evidence" value="ECO:0007669"/>
    <property type="project" value="InterPro"/>
</dbReference>
<dbReference type="PANTHER" id="PTHR21382">
    <property type="entry name" value="NADH-UBIQUINONE OXIDOREDUCTASE SUBUNIT"/>
    <property type="match status" value="1"/>
</dbReference>
<dbReference type="Proteomes" id="UP000326759">
    <property type="component" value="Unassembled WGS sequence"/>
</dbReference>
<evidence type="ECO:0000256" key="1">
    <source>
        <dbReference type="ARBA" id="ARBA00004292"/>
    </source>
</evidence>
<dbReference type="GO" id="GO:0006120">
    <property type="term" value="P:mitochondrial electron transport, NADH to ubiquinone"/>
    <property type="evidence" value="ECO:0007669"/>
    <property type="project" value="InterPro"/>
</dbReference>
<name>A0A5N5SQK5_9CRUS</name>
<feature type="transmembrane region" description="Helical" evidence="11">
    <location>
        <begin position="118"/>
        <end position="136"/>
    </location>
</feature>
<proteinExistence type="inferred from homology"/>
<evidence type="ECO:0000256" key="5">
    <source>
        <dbReference type="ARBA" id="ARBA00022792"/>
    </source>
</evidence>
<reference evidence="12 13" key="1">
    <citation type="journal article" date="2019" name="PLoS Biol.">
        <title>Sex chromosomes control vertical transmission of feminizing Wolbachia symbionts in an isopod.</title>
        <authorList>
            <person name="Becking T."/>
            <person name="Chebbi M.A."/>
            <person name="Giraud I."/>
            <person name="Moumen B."/>
            <person name="Laverre T."/>
            <person name="Caubet Y."/>
            <person name="Peccoud J."/>
            <person name="Gilbert C."/>
            <person name="Cordaux R."/>
        </authorList>
    </citation>
    <scope>NUCLEOTIDE SEQUENCE [LARGE SCALE GENOMIC DNA]</scope>
    <source>
        <strain evidence="12">ANa2</strain>
        <tissue evidence="12">Whole body excluding digestive tract and cuticle</tissue>
    </source>
</reference>
<comment type="caution">
    <text evidence="12">The sequence shown here is derived from an EMBL/GenBank/DDBJ whole genome shotgun (WGS) entry which is preliminary data.</text>
</comment>
<dbReference type="EMBL" id="SEYY01021379">
    <property type="protein sequence ID" value="KAB7496415.1"/>
    <property type="molecule type" value="Genomic_DNA"/>
</dbReference>
<keyword evidence="12" id="KW-0830">Ubiquinone</keyword>
<comment type="subcellular location">
    <subcellularLocation>
        <location evidence="1">Mitochondrion inner membrane</location>
        <topology evidence="1">Multi-pass membrane protein</topology>
        <orientation evidence="1">Matrix side</orientation>
    </subcellularLocation>
</comment>
<gene>
    <name evidence="12" type="primary">NDUFA11</name>
    <name evidence="12" type="ORF">Anas_10834</name>
</gene>
<dbReference type="OrthoDB" id="1913277at2759"/>
<keyword evidence="13" id="KW-1185">Reference proteome</keyword>
<feature type="transmembrane region" description="Helical" evidence="11">
    <location>
        <begin position="37"/>
        <end position="60"/>
    </location>
</feature>
<keyword evidence="7" id="KW-0496">Mitochondrion</keyword>
<sequence>MSSISGDSIFQNLGYTKSPEGEDCLYKIYWTTKIGTFFGLFFGSCDVVLYSHPVGAMASILRAGSVAWPFVIAPATFAAVACAATNFRKKDDHLNFMLAGGCAGLAFGKAWGNNYVGMGVGALWAFLGLFMKDAMLNNWHFGGGRIMDLSEFFDKRIYTKYPSQRENAEREKEC</sequence>
<evidence type="ECO:0000256" key="6">
    <source>
        <dbReference type="ARBA" id="ARBA00022989"/>
    </source>
</evidence>
<evidence type="ECO:0000256" key="3">
    <source>
        <dbReference type="ARBA" id="ARBA00018191"/>
    </source>
</evidence>
<evidence type="ECO:0000256" key="7">
    <source>
        <dbReference type="ARBA" id="ARBA00023128"/>
    </source>
</evidence>
<evidence type="ECO:0000256" key="9">
    <source>
        <dbReference type="ARBA" id="ARBA00030608"/>
    </source>
</evidence>
<dbReference type="PANTHER" id="PTHR21382:SF1">
    <property type="entry name" value="NADH DEHYDROGENASE [UBIQUINONE] 1 ALPHA SUBCOMPLEX SUBUNIT 11"/>
    <property type="match status" value="1"/>
</dbReference>
<organism evidence="12 13">
    <name type="scientific">Armadillidium nasatum</name>
    <dbReference type="NCBI Taxonomy" id="96803"/>
    <lineage>
        <taxon>Eukaryota</taxon>
        <taxon>Metazoa</taxon>
        <taxon>Ecdysozoa</taxon>
        <taxon>Arthropoda</taxon>
        <taxon>Crustacea</taxon>
        <taxon>Multicrustacea</taxon>
        <taxon>Malacostraca</taxon>
        <taxon>Eumalacostraca</taxon>
        <taxon>Peracarida</taxon>
        <taxon>Isopoda</taxon>
        <taxon>Oniscidea</taxon>
        <taxon>Crinocheta</taxon>
        <taxon>Armadillidiidae</taxon>
        <taxon>Armadillidium</taxon>
    </lineage>
</organism>
<feature type="transmembrane region" description="Helical" evidence="11">
    <location>
        <begin position="66"/>
        <end position="87"/>
    </location>
</feature>
<comment type="similarity">
    <text evidence="2">Belongs to the complex I NDUFA11 subunit family.</text>
</comment>
<dbReference type="AlphaFoldDB" id="A0A5N5SQK5"/>
<protein>
    <recommendedName>
        <fullName evidence="3">NADH dehydrogenase [ubiquinone] 1 alpha subcomplex subunit 11</fullName>
    </recommendedName>
    <alternativeName>
        <fullName evidence="9">Complex I-B14.7</fullName>
    </alternativeName>
    <alternativeName>
        <fullName evidence="10">NADH-ubiquinone oxidoreductase subunit B14.7</fullName>
    </alternativeName>
</protein>
<dbReference type="GO" id="GO:0005743">
    <property type="term" value="C:mitochondrial inner membrane"/>
    <property type="evidence" value="ECO:0007669"/>
    <property type="project" value="UniProtKB-SubCell"/>
</dbReference>
<evidence type="ECO:0000313" key="13">
    <source>
        <dbReference type="Proteomes" id="UP000326759"/>
    </source>
</evidence>
<keyword evidence="5" id="KW-0999">Mitochondrion inner membrane</keyword>
<evidence type="ECO:0000256" key="10">
    <source>
        <dbReference type="ARBA" id="ARBA00031497"/>
    </source>
</evidence>
<evidence type="ECO:0000256" key="4">
    <source>
        <dbReference type="ARBA" id="ARBA00022692"/>
    </source>
</evidence>
<keyword evidence="4 11" id="KW-0812">Transmembrane</keyword>
<evidence type="ECO:0000256" key="2">
    <source>
        <dbReference type="ARBA" id="ARBA00008699"/>
    </source>
</evidence>
<keyword evidence="6 11" id="KW-1133">Transmembrane helix</keyword>
<accession>A0A5N5SQK5</accession>
<evidence type="ECO:0000313" key="12">
    <source>
        <dbReference type="EMBL" id="KAB7496415.1"/>
    </source>
</evidence>
<dbReference type="InterPro" id="IPR039205">
    <property type="entry name" value="NDUFA11"/>
</dbReference>
<keyword evidence="8 11" id="KW-0472">Membrane</keyword>